<comment type="caution">
    <text evidence="1">The sequence shown here is derived from an EMBL/GenBank/DDBJ whole genome shotgun (WGS) entry which is preliminary data.</text>
</comment>
<accession>A0A0F9MNV8</accession>
<proteinExistence type="predicted"/>
<feature type="non-terminal residue" evidence="1">
    <location>
        <position position="37"/>
    </location>
</feature>
<reference evidence="1" key="1">
    <citation type="journal article" date="2015" name="Nature">
        <title>Complex archaea that bridge the gap between prokaryotes and eukaryotes.</title>
        <authorList>
            <person name="Spang A."/>
            <person name="Saw J.H."/>
            <person name="Jorgensen S.L."/>
            <person name="Zaremba-Niedzwiedzka K."/>
            <person name="Martijn J."/>
            <person name="Lind A.E."/>
            <person name="van Eijk R."/>
            <person name="Schleper C."/>
            <person name="Guy L."/>
            <person name="Ettema T.J."/>
        </authorList>
    </citation>
    <scope>NUCLEOTIDE SEQUENCE</scope>
</reference>
<name>A0A0F9MNV8_9ZZZZ</name>
<organism evidence="1">
    <name type="scientific">marine sediment metagenome</name>
    <dbReference type="NCBI Taxonomy" id="412755"/>
    <lineage>
        <taxon>unclassified sequences</taxon>
        <taxon>metagenomes</taxon>
        <taxon>ecological metagenomes</taxon>
    </lineage>
</organism>
<protein>
    <submittedName>
        <fullName evidence="1">Uncharacterized protein</fullName>
    </submittedName>
</protein>
<evidence type="ECO:0000313" key="1">
    <source>
        <dbReference type="EMBL" id="KKN07294.1"/>
    </source>
</evidence>
<dbReference type="EMBL" id="LAZR01004586">
    <property type="protein sequence ID" value="KKN07294.1"/>
    <property type="molecule type" value="Genomic_DNA"/>
</dbReference>
<dbReference type="AlphaFoldDB" id="A0A0F9MNV8"/>
<gene>
    <name evidence="1" type="ORF">LCGC14_1068670</name>
</gene>
<sequence>MATQGRIVELNSSIVGLVSPALLLEQLTCSGYVTPIR</sequence>